<reference evidence="1 2" key="1">
    <citation type="journal article" date="2015" name="Genome Biol. Evol.">
        <title>Comparative Genomics of a Bacterivorous Green Alga Reveals Evolutionary Causalities and Consequences of Phago-Mixotrophic Mode of Nutrition.</title>
        <authorList>
            <person name="Burns J.A."/>
            <person name="Paasch A."/>
            <person name="Narechania A."/>
            <person name="Kim E."/>
        </authorList>
    </citation>
    <scope>NUCLEOTIDE SEQUENCE [LARGE SCALE GENOMIC DNA]</scope>
    <source>
        <strain evidence="1 2">PLY_AMNH</strain>
    </source>
</reference>
<comment type="caution">
    <text evidence="1">The sequence shown here is derived from an EMBL/GenBank/DDBJ whole genome shotgun (WGS) entry which is preliminary data.</text>
</comment>
<proteinExistence type="predicted"/>
<organism evidence="1 2">
    <name type="scientific">Cymbomonas tetramitiformis</name>
    <dbReference type="NCBI Taxonomy" id="36881"/>
    <lineage>
        <taxon>Eukaryota</taxon>
        <taxon>Viridiplantae</taxon>
        <taxon>Chlorophyta</taxon>
        <taxon>Pyramimonadophyceae</taxon>
        <taxon>Pyramimonadales</taxon>
        <taxon>Pyramimonadaceae</taxon>
        <taxon>Cymbomonas</taxon>
    </lineage>
</organism>
<dbReference type="AlphaFoldDB" id="A0AAE0GN19"/>
<dbReference type="SUPFAM" id="SSF51735">
    <property type="entry name" value="NAD(P)-binding Rossmann-fold domains"/>
    <property type="match status" value="1"/>
</dbReference>
<dbReference type="InterPro" id="IPR051468">
    <property type="entry name" value="Fungal_SecMetab_SDRs"/>
</dbReference>
<dbReference type="InterPro" id="IPR002347">
    <property type="entry name" value="SDR_fam"/>
</dbReference>
<dbReference type="Gene3D" id="3.40.50.720">
    <property type="entry name" value="NAD(P)-binding Rossmann-like Domain"/>
    <property type="match status" value="1"/>
</dbReference>
<sequence length="360" mass="38846">MCGHSPQRLYPRHISECSTEPATFGPIWTRKNFGTEAQIYLSLDASMSLRSRLRVLPTAISLASGSSRHAFQHQQWKPSCRVATGSVHAFSAIASSFDDKRVSLVQGASRGLGLEFVTQLLRGSQALPSLAGGHVVATCRNPEKAEALQELATSHPGRLTILPLDVTDEATIKAAATAVKTKLGRLDLLLNVTGVLHIPDVLTPETSLSKVTSESLLLSFQTNAMGPLLVTQAFEALLSSTAANAANSGDPVVVANLSARVGSIEDNRLGGWYSYRSSKSALNQLTRTMAVDFARKRNPVICVMLHPGTADTDLTKPFQKNVPELFTPERAVKQLLEILAGLKKEDTGKFYAWDGKIVPF</sequence>
<evidence type="ECO:0000313" key="2">
    <source>
        <dbReference type="Proteomes" id="UP001190700"/>
    </source>
</evidence>
<dbReference type="InterPro" id="IPR036291">
    <property type="entry name" value="NAD(P)-bd_dom_sf"/>
</dbReference>
<dbReference type="Pfam" id="PF00106">
    <property type="entry name" value="adh_short"/>
    <property type="match status" value="1"/>
</dbReference>
<evidence type="ECO:0000313" key="1">
    <source>
        <dbReference type="EMBL" id="KAK3281122.1"/>
    </source>
</evidence>
<dbReference type="GO" id="GO:0016491">
    <property type="term" value="F:oxidoreductase activity"/>
    <property type="evidence" value="ECO:0007669"/>
    <property type="project" value="TreeGrafter"/>
</dbReference>
<dbReference type="PANTHER" id="PTHR43544:SF12">
    <property type="entry name" value="NAD(P)-BINDING ROSSMANN-FOLD SUPERFAMILY PROTEIN"/>
    <property type="match status" value="1"/>
</dbReference>
<dbReference type="GO" id="GO:0005737">
    <property type="term" value="C:cytoplasm"/>
    <property type="evidence" value="ECO:0007669"/>
    <property type="project" value="TreeGrafter"/>
</dbReference>
<dbReference type="EMBL" id="LGRX02004015">
    <property type="protein sequence ID" value="KAK3281122.1"/>
    <property type="molecule type" value="Genomic_DNA"/>
</dbReference>
<name>A0AAE0GN19_9CHLO</name>
<dbReference type="CDD" id="cd05325">
    <property type="entry name" value="carb_red_sniffer_like_SDR_c"/>
    <property type="match status" value="1"/>
</dbReference>
<keyword evidence="2" id="KW-1185">Reference proteome</keyword>
<protein>
    <submittedName>
        <fullName evidence="1">Uncharacterized protein</fullName>
    </submittedName>
</protein>
<accession>A0AAE0GN19</accession>
<gene>
    <name evidence="1" type="ORF">CYMTET_11070</name>
</gene>
<dbReference type="PRINTS" id="PR00081">
    <property type="entry name" value="GDHRDH"/>
</dbReference>
<dbReference type="Proteomes" id="UP001190700">
    <property type="component" value="Unassembled WGS sequence"/>
</dbReference>
<dbReference type="PANTHER" id="PTHR43544">
    <property type="entry name" value="SHORT-CHAIN DEHYDROGENASE/REDUCTASE"/>
    <property type="match status" value="1"/>
</dbReference>